<feature type="repeat" description="CXXCXGXG motif" evidence="9">
    <location>
        <begin position="236"/>
        <end position="243"/>
    </location>
</feature>
<comment type="function">
    <text evidence="9">Participates actively in the response to hyperosmotic and heat shock by preventing the aggregation of stress-denatured proteins and by disaggregating proteins, also in an autonomous, DnaK-independent fashion. Unfolded proteins bind initially to DnaJ; upon interaction with the DnaJ-bound protein, DnaK hydrolyzes its bound ATP, resulting in the formation of a stable complex. GrpE releases ADP from DnaK; ATP binding to DnaK triggers the release of the substrate protein, thus completing the reaction cycle. Several rounds of ATP-dependent interactions between DnaJ, DnaK and GrpE are required for fully efficient folding. Also involved, together with DnaK and GrpE, in the DNA replication of plasmids through activation of initiation proteins.</text>
</comment>
<keyword evidence="6 9" id="KW-0862">Zinc</keyword>
<evidence type="ECO:0000256" key="10">
    <source>
        <dbReference type="PROSITE-ProRule" id="PRU00546"/>
    </source>
</evidence>
<feature type="repeat" description="CXXCXGXG motif" evidence="9">
    <location>
        <begin position="183"/>
        <end position="190"/>
    </location>
</feature>
<feature type="repeat" description="CXXCXGXG motif" evidence="9">
    <location>
        <begin position="222"/>
        <end position="229"/>
    </location>
</feature>
<feature type="zinc finger region" description="CR-type" evidence="10">
    <location>
        <begin position="170"/>
        <end position="248"/>
    </location>
</feature>
<feature type="binding site" evidence="9">
    <location>
        <position position="222"/>
    </location>
    <ligand>
        <name>Zn(2+)</name>
        <dbReference type="ChEBI" id="CHEBI:29105"/>
        <label>2</label>
    </ligand>
</feature>
<dbReference type="InterPro" id="IPR036410">
    <property type="entry name" value="HSP_DnaJ_Cys-rich_dom_sf"/>
</dbReference>
<comment type="caution">
    <text evidence="14">The sequence shown here is derived from an EMBL/GenBank/DDBJ whole genome shotgun (WGS) entry which is preliminary data.</text>
</comment>
<keyword evidence="15" id="KW-1185">Reference proteome</keyword>
<feature type="binding site" evidence="9">
    <location>
        <position position="186"/>
    </location>
    <ligand>
        <name>Zn(2+)</name>
        <dbReference type="ChEBI" id="CHEBI:29105"/>
        <label>1</label>
    </ligand>
</feature>
<evidence type="ECO:0000256" key="2">
    <source>
        <dbReference type="ARBA" id="ARBA00022705"/>
    </source>
</evidence>
<evidence type="ECO:0000256" key="11">
    <source>
        <dbReference type="SAM" id="MobiDB-lite"/>
    </source>
</evidence>
<feature type="binding site" evidence="9">
    <location>
        <position position="236"/>
    </location>
    <ligand>
        <name>Zn(2+)</name>
        <dbReference type="ChEBI" id="CHEBI:29105"/>
        <label>1</label>
    </ligand>
</feature>
<dbReference type="SMART" id="SM00271">
    <property type="entry name" value="DnaJ"/>
    <property type="match status" value="1"/>
</dbReference>
<dbReference type="Gene3D" id="2.10.230.10">
    <property type="entry name" value="Heat shock protein DnaJ, cysteine-rich domain"/>
    <property type="match status" value="1"/>
</dbReference>
<evidence type="ECO:0000313" key="15">
    <source>
        <dbReference type="Proteomes" id="UP001500383"/>
    </source>
</evidence>
<evidence type="ECO:0000256" key="3">
    <source>
        <dbReference type="ARBA" id="ARBA00022723"/>
    </source>
</evidence>
<evidence type="ECO:0000256" key="5">
    <source>
        <dbReference type="ARBA" id="ARBA00022771"/>
    </source>
</evidence>
<evidence type="ECO:0000256" key="4">
    <source>
        <dbReference type="ARBA" id="ARBA00022737"/>
    </source>
</evidence>
<dbReference type="Pfam" id="PF00226">
    <property type="entry name" value="DnaJ"/>
    <property type="match status" value="1"/>
</dbReference>
<dbReference type="SUPFAM" id="SSF46565">
    <property type="entry name" value="Chaperone J-domain"/>
    <property type="match status" value="1"/>
</dbReference>
<dbReference type="InterPro" id="IPR008971">
    <property type="entry name" value="HSP40/DnaJ_pept-bd"/>
</dbReference>
<feature type="binding site" evidence="9">
    <location>
        <position position="203"/>
    </location>
    <ligand>
        <name>Zn(2+)</name>
        <dbReference type="ChEBI" id="CHEBI:29105"/>
        <label>2</label>
    </ligand>
</feature>
<comment type="similarity">
    <text evidence="9">Belongs to the DnaJ family.</text>
</comment>
<dbReference type="Pfam" id="PF01556">
    <property type="entry name" value="DnaJ_C"/>
    <property type="match status" value="1"/>
</dbReference>
<keyword evidence="5 9" id="KW-0863">Zinc-finger</keyword>
<dbReference type="Gene3D" id="2.60.260.20">
    <property type="entry name" value="Urease metallochaperone UreE, N-terminal domain"/>
    <property type="match status" value="2"/>
</dbReference>
<feature type="binding site" evidence="9">
    <location>
        <position position="225"/>
    </location>
    <ligand>
        <name>Zn(2+)</name>
        <dbReference type="ChEBI" id="CHEBI:29105"/>
        <label>2</label>
    </ligand>
</feature>
<feature type="repeat" description="CXXCXGXG motif" evidence="9">
    <location>
        <begin position="200"/>
        <end position="207"/>
    </location>
</feature>
<evidence type="ECO:0000256" key="6">
    <source>
        <dbReference type="ARBA" id="ARBA00022833"/>
    </source>
</evidence>
<reference evidence="15" key="1">
    <citation type="journal article" date="2019" name="Int. J. Syst. Evol. Microbiol.">
        <title>The Global Catalogue of Microorganisms (GCM) 10K type strain sequencing project: providing services to taxonomists for standard genome sequencing and annotation.</title>
        <authorList>
            <consortium name="The Broad Institute Genomics Platform"/>
            <consortium name="The Broad Institute Genome Sequencing Center for Infectious Disease"/>
            <person name="Wu L."/>
            <person name="Ma J."/>
        </authorList>
    </citation>
    <scope>NUCLEOTIDE SEQUENCE [LARGE SCALE GENOMIC DNA]</scope>
    <source>
        <strain evidence="15">JCM 16002</strain>
    </source>
</reference>
<keyword evidence="8 9" id="KW-0143">Chaperone</keyword>
<accession>A0ABP4V697</accession>
<feature type="domain" description="CR-type" evidence="13">
    <location>
        <begin position="170"/>
        <end position="248"/>
    </location>
</feature>
<comment type="subunit">
    <text evidence="9">Homodimer.</text>
</comment>
<feature type="binding site" evidence="9">
    <location>
        <position position="200"/>
    </location>
    <ligand>
        <name>Zn(2+)</name>
        <dbReference type="ChEBI" id="CHEBI:29105"/>
        <label>2</label>
    </ligand>
</feature>
<dbReference type="InterPro" id="IPR001305">
    <property type="entry name" value="HSP_DnaJ_Cys-rich_dom"/>
</dbReference>
<dbReference type="Proteomes" id="UP001500383">
    <property type="component" value="Unassembled WGS sequence"/>
</dbReference>
<dbReference type="InterPro" id="IPR001623">
    <property type="entry name" value="DnaJ_domain"/>
</dbReference>
<comment type="cofactor">
    <cofactor evidence="9">
        <name>Zn(2+)</name>
        <dbReference type="ChEBI" id="CHEBI:29105"/>
    </cofactor>
    <text evidence="9">Binds 2 Zn(2+) ions per monomer.</text>
</comment>
<dbReference type="RefSeq" id="WP_304815728.1">
    <property type="nucleotide sequence ID" value="NZ_BAAAQG010000015.1"/>
</dbReference>
<evidence type="ECO:0000259" key="12">
    <source>
        <dbReference type="PROSITE" id="PS50076"/>
    </source>
</evidence>
<dbReference type="InterPro" id="IPR012724">
    <property type="entry name" value="DnaJ"/>
</dbReference>
<feature type="compositionally biased region" description="Basic and acidic residues" evidence="11">
    <location>
        <begin position="32"/>
        <end position="56"/>
    </location>
</feature>
<dbReference type="HAMAP" id="MF_01152">
    <property type="entry name" value="DnaJ"/>
    <property type="match status" value="1"/>
</dbReference>
<evidence type="ECO:0000256" key="7">
    <source>
        <dbReference type="ARBA" id="ARBA00023016"/>
    </source>
</evidence>
<name>A0ABP4V697_9ACTN</name>
<feature type="domain" description="J" evidence="12">
    <location>
        <begin position="10"/>
        <end position="75"/>
    </location>
</feature>
<dbReference type="SUPFAM" id="SSF49493">
    <property type="entry name" value="HSP40/DnaJ peptide-binding domain"/>
    <property type="match status" value="2"/>
</dbReference>
<feature type="binding site" evidence="9">
    <location>
        <position position="239"/>
    </location>
    <ligand>
        <name>Zn(2+)</name>
        <dbReference type="ChEBI" id="CHEBI:29105"/>
        <label>1</label>
    </ligand>
</feature>
<feature type="binding site" evidence="9">
    <location>
        <position position="183"/>
    </location>
    <ligand>
        <name>Zn(2+)</name>
        <dbReference type="ChEBI" id="CHEBI:29105"/>
        <label>1</label>
    </ligand>
</feature>
<keyword evidence="2 9" id="KW-0235">DNA replication</keyword>
<evidence type="ECO:0000256" key="9">
    <source>
        <dbReference type="HAMAP-Rule" id="MF_01152"/>
    </source>
</evidence>
<gene>
    <name evidence="14" type="primary">dnaJ_2</name>
    <name evidence="9" type="synonym">dnaJ</name>
    <name evidence="14" type="ORF">GCM10009831_29080</name>
</gene>
<feature type="region of interest" description="Disordered" evidence="11">
    <location>
        <begin position="32"/>
        <end position="68"/>
    </location>
</feature>
<keyword evidence="4 9" id="KW-0677">Repeat</keyword>
<dbReference type="CDD" id="cd06257">
    <property type="entry name" value="DnaJ"/>
    <property type="match status" value="1"/>
</dbReference>
<evidence type="ECO:0000256" key="1">
    <source>
        <dbReference type="ARBA" id="ARBA00022490"/>
    </source>
</evidence>
<dbReference type="PANTHER" id="PTHR43096">
    <property type="entry name" value="DNAJ HOMOLOG 1, MITOCHONDRIAL-RELATED"/>
    <property type="match status" value="1"/>
</dbReference>
<dbReference type="PROSITE" id="PS51188">
    <property type="entry name" value="ZF_CR"/>
    <property type="match status" value="1"/>
</dbReference>
<dbReference type="Gene3D" id="1.10.287.110">
    <property type="entry name" value="DnaJ domain"/>
    <property type="match status" value="1"/>
</dbReference>
<dbReference type="PROSITE" id="PS50076">
    <property type="entry name" value="DNAJ_2"/>
    <property type="match status" value="1"/>
</dbReference>
<dbReference type="CDD" id="cd10719">
    <property type="entry name" value="DnaJ_zf"/>
    <property type="match status" value="1"/>
</dbReference>
<sequence>MSQREWVEKDYYAELGVSKSATADEIRKAYRKLASDNHPDKNPGNKAAEEKFKRVGEANSVIGDPAKRKEYDEFRAQVSSGGFGGFAPPGGGRYTTTGGDFDIGDLFGGAAGAGGAGGAGGFSDLFGGLFNQGGGRGGGAGAGRGRAQRPQGGQDVETALTLSFREAALGETVQIRLSSASPCLTCHGSGARPGTSPKVCGTCHGAGVTQRTQGAFGFAEPCTDCGGTGSKIDDPCPDCAGSGVTDRARTINVKVPAGVQDGQRIRLSGQGEAGFRGAPSGDLYVTVTVQKDAVFDRDGADLLVDLPVSYPELVRGGQVSVPTLTGRVTVKIPAGSRDGQILRVRGRGIARKSGTGDLKVTLRVATPPAGMAEAELAAYDEALRAAGFDPRSGWAGSA</sequence>
<protein>
    <recommendedName>
        <fullName evidence="9">Chaperone protein DnaJ</fullName>
    </recommendedName>
</protein>
<evidence type="ECO:0000313" key="14">
    <source>
        <dbReference type="EMBL" id="GAA1717314.1"/>
    </source>
</evidence>
<dbReference type="CDD" id="cd10747">
    <property type="entry name" value="DnaJ_C"/>
    <property type="match status" value="1"/>
</dbReference>
<keyword evidence="1 9" id="KW-0963">Cytoplasm</keyword>
<dbReference type="EMBL" id="BAAAQG010000015">
    <property type="protein sequence ID" value="GAA1717314.1"/>
    <property type="molecule type" value="Genomic_DNA"/>
</dbReference>
<evidence type="ECO:0000259" key="13">
    <source>
        <dbReference type="PROSITE" id="PS51188"/>
    </source>
</evidence>
<dbReference type="NCBIfam" id="NF010872">
    <property type="entry name" value="PRK14279.1"/>
    <property type="match status" value="1"/>
</dbReference>
<organism evidence="14 15">
    <name type="scientific">Dietzia cercidiphylli</name>
    <dbReference type="NCBI Taxonomy" id="498199"/>
    <lineage>
        <taxon>Bacteria</taxon>
        <taxon>Bacillati</taxon>
        <taxon>Actinomycetota</taxon>
        <taxon>Actinomycetes</taxon>
        <taxon>Mycobacteriales</taxon>
        <taxon>Dietziaceae</taxon>
        <taxon>Dietzia</taxon>
    </lineage>
</organism>
<dbReference type="InterPro" id="IPR036869">
    <property type="entry name" value="J_dom_sf"/>
</dbReference>
<dbReference type="InterPro" id="IPR002939">
    <property type="entry name" value="DnaJ_C"/>
</dbReference>
<comment type="domain">
    <text evidence="9">The J domain is necessary and sufficient to stimulate DnaK ATPase activity. Zinc center 1 plays an important role in the autonomous, DnaK-independent chaperone activity of DnaJ. Zinc center 2 is essential for interaction with DnaK and for DnaJ activity.</text>
</comment>
<dbReference type="Pfam" id="PF00684">
    <property type="entry name" value="DnaJ_CXXCXGXG"/>
    <property type="match status" value="1"/>
</dbReference>
<keyword evidence="3 9" id="KW-0479">Metal-binding</keyword>
<proteinExistence type="inferred from homology"/>
<keyword evidence="7 9" id="KW-0346">Stress response</keyword>
<comment type="subcellular location">
    <subcellularLocation>
        <location evidence="9">Cytoplasm</location>
    </subcellularLocation>
</comment>
<dbReference type="PRINTS" id="PR00625">
    <property type="entry name" value="JDOMAIN"/>
</dbReference>
<dbReference type="SUPFAM" id="SSF57938">
    <property type="entry name" value="DnaJ/Hsp40 cysteine-rich domain"/>
    <property type="match status" value="1"/>
</dbReference>
<evidence type="ECO:0000256" key="8">
    <source>
        <dbReference type="ARBA" id="ARBA00023186"/>
    </source>
</evidence>
<dbReference type="PANTHER" id="PTHR43096:SF54">
    <property type="entry name" value="CHAPERONE PROTEIN DNAJ 1"/>
    <property type="match status" value="1"/>
</dbReference>